<reference evidence="16 17" key="1">
    <citation type="journal article" date="2013" name="Genome Announc.">
        <title>Complete Genome Sequence of the Solvent Producer Clostridium saccharobutylicum NCP262 (DSM 13864).</title>
        <authorList>
            <person name="Poehlein A."/>
            <person name="Hartwich K."/>
            <person name="Krabben P."/>
            <person name="Ehrenreich A."/>
            <person name="Liebl W."/>
            <person name="Durre P."/>
            <person name="Gottschalk G."/>
            <person name="Daniel R."/>
        </authorList>
    </citation>
    <scope>NUCLEOTIDE SEQUENCE [LARGE SCALE GENOMIC DNA]</scope>
    <source>
        <strain evidence="16">DSM 13864</strain>
    </source>
</reference>
<dbReference type="KEGG" id="csb:CLSA_c24580"/>
<keyword evidence="10" id="KW-0067">ATP-binding</keyword>
<evidence type="ECO:0000256" key="13">
    <source>
        <dbReference type="ARBA" id="ARBA00023136"/>
    </source>
</evidence>
<keyword evidence="7 14" id="KW-0812">Transmembrane</keyword>
<evidence type="ECO:0000256" key="5">
    <source>
        <dbReference type="ARBA" id="ARBA00022553"/>
    </source>
</evidence>
<evidence type="ECO:0000256" key="7">
    <source>
        <dbReference type="ARBA" id="ARBA00022692"/>
    </source>
</evidence>
<evidence type="ECO:0000256" key="11">
    <source>
        <dbReference type="ARBA" id="ARBA00022989"/>
    </source>
</evidence>
<dbReference type="InterPro" id="IPR036097">
    <property type="entry name" value="HisK_dim/P_sf"/>
</dbReference>
<evidence type="ECO:0000256" key="14">
    <source>
        <dbReference type="SAM" id="Phobius"/>
    </source>
</evidence>
<dbReference type="Proteomes" id="UP000017118">
    <property type="component" value="Chromosome"/>
</dbReference>
<keyword evidence="5" id="KW-0597">Phosphoprotein</keyword>
<gene>
    <name evidence="16" type="primary">vanS3</name>
    <name evidence="16" type="ORF">CLSA_c24580</name>
</gene>
<dbReference type="InterPro" id="IPR003661">
    <property type="entry name" value="HisK_dim/P_dom"/>
</dbReference>
<dbReference type="EC" id="2.7.13.3" evidence="3"/>
<dbReference type="CDD" id="cd00082">
    <property type="entry name" value="HisKA"/>
    <property type="match status" value="1"/>
</dbReference>
<keyword evidence="17" id="KW-1185">Reference proteome</keyword>
<comment type="catalytic activity">
    <reaction evidence="1">
        <text>ATP + protein L-histidine = ADP + protein N-phospho-L-histidine.</text>
        <dbReference type="EC" id="2.7.13.3"/>
    </reaction>
</comment>
<dbReference type="SMART" id="SM00387">
    <property type="entry name" value="HATPase_c"/>
    <property type="match status" value="1"/>
</dbReference>
<evidence type="ECO:0000256" key="10">
    <source>
        <dbReference type="ARBA" id="ARBA00022840"/>
    </source>
</evidence>
<dbReference type="Gene3D" id="1.10.287.130">
    <property type="match status" value="1"/>
</dbReference>
<evidence type="ECO:0000313" key="17">
    <source>
        <dbReference type="Proteomes" id="UP000017118"/>
    </source>
</evidence>
<dbReference type="SUPFAM" id="SSF55874">
    <property type="entry name" value="ATPase domain of HSP90 chaperone/DNA topoisomerase II/histidine kinase"/>
    <property type="match status" value="1"/>
</dbReference>
<dbReference type="PATRIC" id="fig|1345695.10.peg.1782"/>
<dbReference type="InterPro" id="IPR005467">
    <property type="entry name" value="His_kinase_dom"/>
</dbReference>
<dbReference type="SUPFAM" id="SSF47384">
    <property type="entry name" value="Homodimeric domain of signal transducing histidine kinase"/>
    <property type="match status" value="1"/>
</dbReference>
<dbReference type="FunFam" id="1.10.287.130:FF:000008">
    <property type="entry name" value="Two-component sensor histidine kinase"/>
    <property type="match status" value="1"/>
</dbReference>
<dbReference type="EMBL" id="CP006721">
    <property type="protein sequence ID" value="AGX43432.1"/>
    <property type="molecule type" value="Genomic_DNA"/>
</dbReference>
<dbReference type="eggNOG" id="COG2205">
    <property type="taxonomic scope" value="Bacteria"/>
</dbReference>
<keyword evidence="11 14" id="KW-1133">Transmembrane helix</keyword>
<dbReference type="SMART" id="SM00388">
    <property type="entry name" value="HisKA"/>
    <property type="match status" value="1"/>
</dbReference>
<feature type="transmembrane region" description="Helical" evidence="14">
    <location>
        <begin position="416"/>
        <end position="441"/>
    </location>
</feature>
<evidence type="ECO:0000259" key="15">
    <source>
        <dbReference type="PROSITE" id="PS50109"/>
    </source>
</evidence>
<dbReference type="InterPro" id="IPR036890">
    <property type="entry name" value="HATPase_C_sf"/>
</dbReference>
<keyword evidence="8" id="KW-0547">Nucleotide-binding</keyword>
<feature type="transmembrane region" description="Helical" evidence="14">
    <location>
        <begin position="256"/>
        <end position="275"/>
    </location>
</feature>
<evidence type="ECO:0000256" key="6">
    <source>
        <dbReference type="ARBA" id="ARBA00022679"/>
    </source>
</evidence>
<dbReference type="GO" id="GO:0005524">
    <property type="term" value="F:ATP binding"/>
    <property type="evidence" value="ECO:0007669"/>
    <property type="project" value="UniProtKB-KW"/>
</dbReference>
<dbReference type="InterPro" id="IPR003594">
    <property type="entry name" value="HATPase_dom"/>
</dbReference>
<protein>
    <recommendedName>
        <fullName evidence="3">histidine kinase</fullName>
        <ecNumber evidence="3">2.7.13.3</ecNumber>
    </recommendedName>
</protein>
<keyword evidence="13 14" id="KW-0472">Membrane</keyword>
<evidence type="ECO:0000256" key="8">
    <source>
        <dbReference type="ARBA" id="ARBA00022741"/>
    </source>
</evidence>
<feature type="transmembrane region" description="Helical" evidence="14">
    <location>
        <begin position="447"/>
        <end position="467"/>
    </location>
</feature>
<feature type="transmembrane region" description="Helical" evidence="14">
    <location>
        <begin position="287"/>
        <end position="307"/>
    </location>
</feature>
<dbReference type="GO" id="GO:0005886">
    <property type="term" value="C:plasma membrane"/>
    <property type="evidence" value="ECO:0007669"/>
    <property type="project" value="UniProtKB-SubCell"/>
</dbReference>
<dbReference type="Pfam" id="PF02518">
    <property type="entry name" value="HATPase_c"/>
    <property type="match status" value="1"/>
</dbReference>
<evidence type="ECO:0000256" key="3">
    <source>
        <dbReference type="ARBA" id="ARBA00012438"/>
    </source>
</evidence>
<name>U5MVI5_CLOSA</name>
<accession>U5MVI5</accession>
<comment type="subcellular location">
    <subcellularLocation>
        <location evidence="2">Cell membrane</location>
        <topology evidence="2">Multi-pass membrane protein</topology>
    </subcellularLocation>
</comment>
<keyword evidence="4" id="KW-1003">Cell membrane</keyword>
<feature type="domain" description="Histidine kinase" evidence="15">
    <location>
        <begin position="538"/>
        <end position="736"/>
    </location>
</feature>
<dbReference type="Pfam" id="PF00512">
    <property type="entry name" value="HisKA"/>
    <property type="match status" value="1"/>
</dbReference>
<feature type="transmembrane region" description="Helical" evidence="14">
    <location>
        <begin position="347"/>
        <end position="368"/>
    </location>
</feature>
<feature type="transmembrane region" description="Helical" evidence="14">
    <location>
        <begin position="22"/>
        <end position="43"/>
    </location>
</feature>
<sequence>MKNNKIDTTNLKIKFMNNKKKTIINFVTIILILVFGIAMTGSYPKIDAAGKGDKYEYKDRINGYLCTYEFQKDLSKNTFVLYKEALESMQGKEIEASDIYVKPESEFESNNDYNILKNKMNDYLKDWKKDFENNFLNLDYVVLNKDENVIKSNNNSLGELIKSNNINNLGDKYSFCISIKFDENGKFDIENLYDGEAFSIGDKLVLRSLVYTDNYDIVNPIKNMTFIYGINKHLKYTDKISMAINRHNHRYETITYFYIIILSTIISILALFIPFKLENEIILYKKLYKLPFEIIFVLMSIFISRIASWTPDLIRNTMDGSFVNLFLNEIFKIEPAIGNPAAYLFNVLYWSVYITLVFITVAIIKNIFSVGLIKYFKEKTLIGIIIRFVKRTVQKIYNNIDIAIHKINLNDRSNKFIIKIVAIDAAAILFFFIVWCIGTLLTASLLFSAFVGILLAFIYCIIMFNLLKQYVNKIKNKYEVLFNTTNKIAEGSLEVYINEDLGLFNQLKEQLLNIQKGFKRAVDEEVKSQKLKTDLISNVSHDLKTPLTSIITYVDLLKNENITEEERKSYIDTLDKKSQRLKFLIEDLFEVSKATSGNITLNLVKVDIVELMRQTQIELEDKISDAHLKIKNNFPKSKVILELDSQKTFRIFENLLINVSKYAMKASRVYIDIIEGEDSVEIDIKNMSAEEINFNSFDIVERFQRGDKSRNTEGSGLGLAIAKSFVEAQGGSFKIEVDGDLFKVILAFKK</sequence>
<organism evidence="16 17">
    <name type="scientific">Clostridium saccharobutylicum DSM 13864</name>
    <dbReference type="NCBI Taxonomy" id="1345695"/>
    <lineage>
        <taxon>Bacteria</taxon>
        <taxon>Bacillati</taxon>
        <taxon>Bacillota</taxon>
        <taxon>Clostridia</taxon>
        <taxon>Eubacteriales</taxon>
        <taxon>Clostridiaceae</taxon>
        <taxon>Clostridium</taxon>
    </lineage>
</organism>
<dbReference type="Gene3D" id="3.30.565.10">
    <property type="entry name" value="Histidine kinase-like ATPase, C-terminal domain"/>
    <property type="match status" value="1"/>
</dbReference>
<dbReference type="AlphaFoldDB" id="U5MVI5"/>
<evidence type="ECO:0000256" key="2">
    <source>
        <dbReference type="ARBA" id="ARBA00004651"/>
    </source>
</evidence>
<keyword evidence="9" id="KW-0418">Kinase</keyword>
<dbReference type="HOGENOM" id="CLU_000445_73_3_9"/>
<evidence type="ECO:0000313" key="16">
    <source>
        <dbReference type="EMBL" id="AGX43432.1"/>
    </source>
</evidence>
<keyword evidence="12" id="KW-0902">Two-component regulatory system</keyword>
<evidence type="ECO:0000256" key="1">
    <source>
        <dbReference type="ARBA" id="ARBA00000085"/>
    </source>
</evidence>
<dbReference type="InterPro" id="IPR050398">
    <property type="entry name" value="HssS/ArlS-like"/>
</dbReference>
<evidence type="ECO:0000256" key="12">
    <source>
        <dbReference type="ARBA" id="ARBA00023012"/>
    </source>
</evidence>
<dbReference type="PANTHER" id="PTHR45528:SF1">
    <property type="entry name" value="SENSOR HISTIDINE KINASE CPXA"/>
    <property type="match status" value="1"/>
</dbReference>
<dbReference type="PROSITE" id="PS50109">
    <property type="entry name" value="HIS_KIN"/>
    <property type="match status" value="1"/>
</dbReference>
<dbReference type="PANTHER" id="PTHR45528">
    <property type="entry name" value="SENSOR HISTIDINE KINASE CPXA"/>
    <property type="match status" value="1"/>
</dbReference>
<dbReference type="GO" id="GO:0000155">
    <property type="term" value="F:phosphorelay sensor kinase activity"/>
    <property type="evidence" value="ECO:0007669"/>
    <property type="project" value="InterPro"/>
</dbReference>
<proteinExistence type="predicted"/>
<evidence type="ECO:0000256" key="9">
    <source>
        <dbReference type="ARBA" id="ARBA00022777"/>
    </source>
</evidence>
<evidence type="ECO:0000256" key="4">
    <source>
        <dbReference type="ARBA" id="ARBA00022475"/>
    </source>
</evidence>
<keyword evidence="6 16" id="KW-0808">Transferase</keyword>